<evidence type="ECO:0000313" key="1">
    <source>
        <dbReference type="EMBL" id="KAH9365881.1"/>
    </source>
</evidence>
<comment type="caution">
    <text evidence="1">The sequence shown here is derived from an EMBL/GenBank/DDBJ whole genome shotgun (WGS) entry which is preliminary data.</text>
</comment>
<dbReference type="AlphaFoldDB" id="A0A9J6FUC8"/>
<organism evidence="1 2">
    <name type="scientific">Haemaphysalis longicornis</name>
    <name type="common">Bush tick</name>
    <dbReference type="NCBI Taxonomy" id="44386"/>
    <lineage>
        <taxon>Eukaryota</taxon>
        <taxon>Metazoa</taxon>
        <taxon>Ecdysozoa</taxon>
        <taxon>Arthropoda</taxon>
        <taxon>Chelicerata</taxon>
        <taxon>Arachnida</taxon>
        <taxon>Acari</taxon>
        <taxon>Parasitiformes</taxon>
        <taxon>Ixodida</taxon>
        <taxon>Ixodoidea</taxon>
        <taxon>Ixodidae</taxon>
        <taxon>Haemaphysalinae</taxon>
        <taxon>Haemaphysalis</taxon>
    </lineage>
</organism>
<protein>
    <submittedName>
        <fullName evidence="1">Uncharacterized protein</fullName>
    </submittedName>
</protein>
<reference evidence="1 2" key="1">
    <citation type="journal article" date="2020" name="Cell">
        <title>Large-Scale Comparative Analyses of Tick Genomes Elucidate Their Genetic Diversity and Vector Capacities.</title>
        <authorList>
            <consortium name="Tick Genome and Microbiome Consortium (TIGMIC)"/>
            <person name="Jia N."/>
            <person name="Wang J."/>
            <person name="Shi W."/>
            <person name="Du L."/>
            <person name="Sun Y."/>
            <person name="Zhan W."/>
            <person name="Jiang J.F."/>
            <person name="Wang Q."/>
            <person name="Zhang B."/>
            <person name="Ji P."/>
            <person name="Bell-Sakyi L."/>
            <person name="Cui X.M."/>
            <person name="Yuan T.T."/>
            <person name="Jiang B.G."/>
            <person name="Yang W.F."/>
            <person name="Lam T.T."/>
            <person name="Chang Q.C."/>
            <person name="Ding S.J."/>
            <person name="Wang X.J."/>
            <person name="Zhu J.G."/>
            <person name="Ruan X.D."/>
            <person name="Zhao L."/>
            <person name="Wei J.T."/>
            <person name="Ye R.Z."/>
            <person name="Que T.C."/>
            <person name="Du C.H."/>
            <person name="Zhou Y.H."/>
            <person name="Cheng J.X."/>
            <person name="Dai P.F."/>
            <person name="Guo W.B."/>
            <person name="Han X.H."/>
            <person name="Huang E.J."/>
            <person name="Li L.F."/>
            <person name="Wei W."/>
            <person name="Gao Y.C."/>
            <person name="Liu J.Z."/>
            <person name="Shao H.Z."/>
            <person name="Wang X."/>
            <person name="Wang C.C."/>
            <person name="Yang T.C."/>
            <person name="Huo Q.B."/>
            <person name="Li W."/>
            <person name="Chen H.Y."/>
            <person name="Chen S.E."/>
            <person name="Zhou L.G."/>
            <person name="Ni X.B."/>
            <person name="Tian J.H."/>
            <person name="Sheng Y."/>
            <person name="Liu T."/>
            <person name="Pan Y.S."/>
            <person name="Xia L.Y."/>
            <person name="Li J."/>
            <person name="Zhao F."/>
            <person name="Cao W.C."/>
        </authorList>
    </citation>
    <scope>NUCLEOTIDE SEQUENCE [LARGE SCALE GENOMIC DNA]</scope>
    <source>
        <strain evidence="1">HaeL-2018</strain>
    </source>
</reference>
<proteinExistence type="predicted"/>
<sequence>MAGESNPRPEFDELVEQLKRSAGDIKEIKAGKAETNEKLSAIDKKFEKIASLDFKVTDCVNRRADLECSMAVMAKKLDDLENRSRRSNLIVYGVSEQEHESPEKRETAVVKEVFNDVLDVRISGVERIHRLGRAK</sequence>
<name>A0A9J6FUC8_HAELO</name>
<dbReference type="OrthoDB" id="6511121at2759"/>
<keyword evidence="2" id="KW-1185">Reference proteome</keyword>
<dbReference type="VEuPathDB" id="VectorBase:HLOH_047201"/>
<evidence type="ECO:0000313" key="2">
    <source>
        <dbReference type="Proteomes" id="UP000821853"/>
    </source>
</evidence>
<dbReference type="Proteomes" id="UP000821853">
    <property type="component" value="Unassembled WGS sequence"/>
</dbReference>
<accession>A0A9J6FUC8</accession>
<dbReference type="EMBL" id="JABSTR010000003">
    <property type="protein sequence ID" value="KAH9365881.1"/>
    <property type="molecule type" value="Genomic_DNA"/>
</dbReference>
<gene>
    <name evidence="1" type="ORF">HPB48_007887</name>
</gene>